<dbReference type="InterPro" id="IPR036939">
    <property type="entry name" value="Cu2_ascorb_mOase_N_sf"/>
</dbReference>
<organism evidence="6 7">
    <name type="scientific">Paludisphaera borealis</name>
    <dbReference type="NCBI Taxonomy" id="1387353"/>
    <lineage>
        <taxon>Bacteria</taxon>
        <taxon>Pseudomonadati</taxon>
        <taxon>Planctomycetota</taxon>
        <taxon>Planctomycetia</taxon>
        <taxon>Isosphaerales</taxon>
        <taxon>Isosphaeraceae</taxon>
        <taxon>Paludisphaera</taxon>
    </lineage>
</organism>
<protein>
    <recommendedName>
        <fullName evidence="5">Dienelactone hydrolase domain-containing protein</fullName>
    </recommendedName>
</protein>
<evidence type="ECO:0000256" key="2">
    <source>
        <dbReference type="ARBA" id="ARBA00023157"/>
    </source>
</evidence>
<keyword evidence="2" id="KW-1015">Disulfide bond</keyword>
<gene>
    <name evidence="6" type="ORF">BSF38_03135</name>
</gene>
<proteinExistence type="predicted"/>
<dbReference type="STRING" id="1387353.BSF38_03135"/>
<reference evidence="7" key="1">
    <citation type="submission" date="2016-12" db="EMBL/GenBank/DDBJ databases">
        <title>Comparative genomics of four Isosphaeraceae planctomycetes: a common pool of plasmids and glycoside hydrolase genes.</title>
        <authorList>
            <person name="Ivanova A."/>
        </authorList>
    </citation>
    <scope>NUCLEOTIDE SEQUENCE [LARGE SCALE GENOMIC DNA]</scope>
    <source>
        <strain evidence="7">PX4</strain>
    </source>
</reference>
<dbReference type="Gene3D" id="2.60.120.230">
    <property type="match status" value="1"/>
</dbReference>
<feature type="region of interest" description="Disordered" evidence="3">
    <location>
        <begin position="665"/>
        <end position="685"/>
    </location>
</feature>
<dbReference type="KEGG" id="pbor:BSF38_03135"/>
<keyword evidence="7" id="KW-1185">Reference proteome</keyword>
<feature type="signal peptide" evidence="4">
    <location>
        <begin position="1"/>
        <end position="21"/>
    </location>
</feature>
<accession>A0A1U7CRV8</accession>
<evidence type="ECO:0000313" key="6">
    <source>
        <dbReference type="EMBL" id="APW61613.1"/>
    </source>
</evidence>
<sequence>MRRMLWPIGCALLLATPPLRAAEDKPTPPLVVPVWPGDAPGSESWTRKEVEYRNDWDHKTMVRNVVRPTLTAFLPDRSKATGTAVIICPGGAFRFLSWESEGTEVAEWLRARGVAAFVLKYRLTDTGATAEEFREAMKELASVMANRDRPDEARKAVEELASADGRQAVKVVRRNAAEWGIAPDRIGVMGFSAGGMVTMGVVMNHDADSRPNFAAPIYGGRTGDAKIPADAPPLFILCASDDDFAAKSSVDLYSAWKNAGRPAELHLYSKGGHGFGMNKRGLPVDSWIERFGDWLGAQGLLKPAEAKAKKTADSSPVTFNKQIAPLLFKHCVECHRPGEVAPFSLLTYADAKKRAKLLQTVVSEREMPPWKIVEGHGAFVGERRLTVEEIDRIGRWAEQGAPEGDPGDLPAAPKFAEGWRLGKPDIVITMPRPFEVPADGPDVYRNFVFKLDVPKGKYIKAAEYRPANRRVVHHGLMAVDTTGRARKEDDADPAPGYKGSGNIPGELFPGGMATWTPGRDPIPLADGMSMPWKPNADLVLQLHLHPSGKPEVEQSSVGFYLTDQPPQRSSTDLLLINQKIDIAPGDKSYRTRDELTLPIDMEVVGVFPHMHLIGRDIKVTAHPPQGKPFSLLWIDDWNFDWQNFYQYVAPVKLAAGTRVVVEAVHDNSADNPRNPSQPPKRVTWGEETTNEMTIVFLQVAPAREPEFRKLAEALRSRMLGAIVAKPSDVIK</sequence>
<dbReference type="OrthoDB" id="9788721at2"/>
<dbReference type="AlphaFoldDB" id="A0A1U7CRV8"/>
<feature type="domain" description="Dienelactone hydrolase" evidence="5">
    <location>
        <begin position="146"/>
        <end position="281"/>
    </location>
</feature>
<dbReference type="InterPro" id="IPR008977">
    <property type="entry name" value="PHM/PNGase_F_dom_sf"/>
</dbReference>
<dbReference type="Gene3D" id="2.60.120.310">
    <property type="entry name" value="Copper type II, ascorbate-dependent monooxygenase, N-terminal domain"/>
    <property type="match status" value="1"/>
</dbReference>
<keyword evidence="1" id="KW-0378">Hydrolase</keyword>
<dbReference type="RefSeq" id="WP_076347106.1">
    <property type="nucleotide sequence ID" value="NZ_CP019082.1"/>
</dbReference>
<dbReference type="SUPFAM" id="SSF53474">
    <property type="entry name" value="alpha/beta-Hydrolases"/>
    <property type="match status" value="1"/>
</dbReference>
<dbReference type="Gene3D" id="3.40.50.1820">
    <property type="entry name" value="alpha/beta hydrolase"/>
    <property type="match status" value="1"/>
</dbReference>
<dbReference type="InterPro" id="IPR029058">
    <property type="entry name" value="AB_hydrolase_fold"/>
</dbReference>
<evidence type="ECO:0000256" key="1">
    <source>
        <dbReference type="ARBA" id="ARBA00022801"/>
    </source>
</evidence>
<feature type="region of interest" description="Disordered" evidence="3">
    <location>
        <begin position="483"/>
        <end position="503"/>
    </location>
</feature>
<dbReference type="GO" id="GO:0005507">
    <property type="term" value="F:copper ion binding"/>
    <property type="evidence" value="ECO:0007669"/>
    <property type="project" value="InterPro"/>
</dbReference>
<dbReference type="PANTHER" id="PTHR48081:SF6">
    <property type="entry name" value="PEPTIDASE S9 PROLYL OLIGOPEPTIDASE CATALYTIC DOMAIN-CONTAINING PROTEIN"/>
    <property type="match status" value="1"/>
</dbReference>
<dbReference type="EMBL" id="CP019082">
    <property type="protein sequence ID" value="APW61613.1"/>
    <property type="molecule type" value="Genomic_DNA"/>
</dbReference>
<dbReference type="PANTHER" id="PTHR48081">
    <property type="entry name" value="AB HYDROLASE SUPERFAMILY PROTEIN C4A8.06C"/>
    <property type="match status" value="1"/>
</dbReference>
<dbReference type="InterPro" id="IPR014784">
    <property type="entry name" value="Cu2_ascorb_mOase-like_C"/>
</dbReference>
<dbReference type="GO" id="GO:0016715">
    <property type="term" value="F:oxidoreductase activity, acting on paired donors, with incorporation or reduction of molecular oxygen, reduced ascorbate as one donor, and incorporation of one atom of oxygen"/>
    <property type="evidence" value="ECO:0007669"/>
    <property type="project" value="InterPro"/>
</dbReference>
<evidence type="ECO:0000313" key="7">
    <source>
        <dbReference type="Proteomes" id="UP000186309"/>
    </source>
</evidence>
<dbReference type="SUPFAM" id="SSF49742">
    <property type="entry name" value="PHM/PNGase F"/>
    <property type="match status" value="2"/>
</dbReference>
<dbReference type="Proteomes" id="UP000186309">
    <property type="component" value="Chromosome"/>
</dbReference>
<name>A0A1U7CRV8_9BACT</name>
<dbReference type="GO" id="GO:0016787">
    <property type="term" value="F:hydrolase activity"/>
    <property type="evidence" value="ECO:0007669"/>
    <property type="project" value="UniProtKB-KW"/>
</dbReference>
<evidence type="ECO:0000259" key="5">
    <source>
        <dbReference type="Pfam" id="PF01738"/>
    </source>
</evidence>
<dbReference type="InterPro" id="IPR002925">
    <property type="entry name" value="Dienelactn_hydro"/>
</dbReference>
<keyword evidence="4" id="KW-0732">Signal</keyword>
<evidence type="ECO:0000256" key="3">
    <source>
        <dbReference type="SAM" id="MobiDB-lite"/>
    </source>
</evidence>
<dbReference type="Pfam" id="PF01738">
    <property type="entry name" value="DLH"/>
    <property type="match status" value="1"/>
</dbReference>
<dbReference type="InterPro" id="IPR050300">
    <property type="entry name" value="GDXG_lipolytic_enzyme"/>
</dbReference>
<evidence type="ECO:0000256" key="4">
    <source>
        <dbReference type="SAM" id="SignalP"/>
    </source>
</evidence>
<feature type="chain" id="PRO_5010539709" description="Dienelactone hydrolase domain-containing protein" evidence="4">
    <location>
        <begin position="22"/>
        <end position="731"/>
    </location>
</feature>